<proteinExistence type="predicted"/>
<keyword evidence="2" id="KW-1185">Reference proteome</keyword>
<dbReference type="HOGENOM" id="CLU_2798412_0_0_1"/>
<evidence type="ECO:0000313" key="1">
    <source>
        <dbReference type="EnsemblPlants" id="OPUNC09G05690.1"/>
    </source>
</evidence>
<reference evidence="1" key="1">
    <citation type="submission" date="2015-04" db="UniProtKB">
        <authorList>
            <consortium name="EnsemblPlants"/>
        </authorList>
    </citation>
    <scope>IDENTIFICATION</scope>
</reference>
<name>A0A0E0M039_ORYPU</name>
<accession>A0A0E0M039</accession>
<evidence type="ECO:0000313" key="2">
    <source>
        <dbReference type="Proteomes" id="UP000026962"/>
    </source>
</evidence>
<dbReference type="Proteomes" id="UP000026962">
    <property type="component" value="Chromosome 9"/>
</dbReference>
<dbReference type="Gramene" id="OPUNC09G05690.1">
    <property type="protein sequence ID" value="OPUNC09G05690.1"/>
    <property type="gene ID" value="OPUNC09G05690"/>
</dbReference>
<reference evidence="1" key="2">
    <citation type="submission" date="2018-05" db="EMBL/GenBank/DDBJ databases">
        <title>OpunRS2 (Oryza punctata Reference Sequence Version 2).</title>
        <authorList>
            <person name="Zhang J."/>
            <person name="Kudrna D."/>
            <person name="Lee S."/>
            <person name="Talag J."/>
            <person name="Welchert J."/>
            <person name="Wing R.A."/>
        </authorList>
    </citation>
    <scope>NUCLEOTIDE SEQUENCE [LARGE SCALE GENOMIC DNA]</scope>
</reference>
<organism evidence="1">
    <name type="scientific">Oryza punctata</name>
    <name type="common">Red rice</name>
    <dbReference type="NCBI Taxonomy" id="4537"/>
    <lineage>
        <taxon>Eukaryota</taxon>
        <taxon>Viridiplantae</taxon>
        <taxon>Streptophyta</taxon>
        <taxon>Embryophyta</taxon>
        <taxon>Tracheophyta</taxon>
        <taxon>Spermatophyta</taxon>
        <taxon>Magnoliopsida</taxon>
        <taxon>Liliopsida</taxon>
        <taxon>Poales</taxon>
        <taxon>Poaceae</taxon>
        <taxon>BOP clade</taxon>
        <taxon>Oryzoideae</taxon>
        <taxon>Oryzeae</taxon>
        <taxon>Oryzinae</taxon>
        <taxon>Oryza</taxon>
    </lineage>
</organism>
<protein>
    <submittedName>
        <fullName evidence="1">Uncharacterized protein</fullName>
    </submittedName>
</protein>
<dbReference type="EnsemblPlants" id="OPUNC09G05690.1">
    <property type="protein sequence ID" value="OPUNC09G05690.1"/>
    <property type="gene ID" value="OPUNC09G05690"/>
</dbReference>
<sequence>MRHENENTGWGSNILLLMGHRCAGDLDEDHAPKYIFGRNKLGVLVIAAALNISNLPLTIPCLDGCKVK</sequence>
<dbReference type="AlphaFoldDB" id="A0A0E0M039"/>